<comment type="subcellular location">
    <subcellularLocation>
        <location evidence="1">Host cell</location>
    </subcellularLocation>
</comment>
<dbReference type="AlphaFoldDB" id="A0ABD1UQ30"/>
<dbReference type="InterPro" id="IPR001988">
    <property type="entry name" value="Caulimo_coat"/>
</dbReference>
<dbReference type="PRINTS" id="PR00221">
    <property type="entry name" value="CAULIMOCOAT"/>
</dbReference>
<protein>
    <submittedName>
        <fullName evidence="3">CCHC-type domain-containing protein</fullName>
    </submittedName>
</protein>
<organism evidence="3 4">
    <name type="scientific">Abeliophyllum distichum</name>
    <dbReference type="NCBI Taxonomy" id="126358"/>
    <lineage>
        <taxon>Eukaryota</taxon>
        <taxon>Viridiplantae</taxon>
        <taxon>Streptophyta</taxon>
        <taxon>Embryophyta</taxon>
        <taxon>Tracheophyta</taxon>
        <taxon>Spermatophyta</taxon>
        <taxon>Magnoliopsida</taxon>
        <taxon>eudicotyledons</taxon>
        <taxon>Gunneridae</taxon>
        <taxon>Pentapetalae</taxon>
        <taxon>asterids</taxon>
        <taxon>lamiids</taxon>
        <taxon>Lamiales</taxon>
        <taxon>Oleaceae</taxon>
        <taxon>Forsythieae</taxon>
        <taxon>Abeliophyllum</taxon>
    </lineage>
</organism>
<accession>A0ABD1UQ30</accession>
<evidence type="ECO:0000313" key="3">
    <source>
        <dbReference type="EMBL" id="KAL2527157.1"/>
    </source>
</evidence>
<gene>
    <name evidence="3" type="ORF">Adt_12211</name>
</gene>
<dbReference type="GO" id="GO:0043657">
    <property type="term" value="C:host cell"/>
    <property type="evidence" value="ECO:0007669"/>
    <property type="project" value="UniProtKB-SubCell"/>
</dbReference>
<evidence type="ECO:0000256" key="1">
    <source>
        <dbReference type="ARBA" id="ARBA00004340"/>
    </source>
</evidence>
<dbReference type="EMBL" id="JBFOLK010000003">
    <property type="protein sequence ID" value="KAL2527157.1"/>
    <property type="molecule type" value="Genomic_DNA"/>
</dbReference>
<dbReference type="Proteomes" id="UP001604336">
    <property type="component" value="Unassembled WGS sequence"/>
</dbReference>
<dbReference type="Pfam" id="PF22909">
    <property type="entry name" value="Caulimovir_coat_dom"/>
    <property type="match status" value="1"/>
</dbReference>
<feature type="region of interest" description="Disordered" evidence="2">
    <location>
        <begin position="1"/>
        <end position="48"/>
    </location>
</feature>
<keyword evidence="4" id="KW-1185">Reference proteome</keyword>
<reference evidence="4" key="1">
    <citation type="submission" date="2024-07" db="EMBL/GenBank/DDBJ databases">
        <title>Two chromosome-level genome assemblies of Korean endemic species Abeliophyllum distichum and Forsythia ovata (Oleaceae).</title>
        <authorList>
            <person name="Jang H."/>
        </authorList>
    </citation>
    <scope>NUCLEOTIDE SEQUENCE [LARGE SCALE GENOMIC DNA]</scope>
</reference>
<evidence type="ECO:0000256" key="2">
    <source>
        <dbReference type="SAM" id="MobiDB-lite"/>
    </source>
</evidence>
<comment type="caution">
    <text evidence="3">The sequence shown here is derived from an EMBL/GenBank/DDBJ whole genome shotgun (WGS) entry which is preliminary data.</text>
</comment>
<name>A0ABD1UQ30_9LAMI</name>
<sequence>MQGIEIGRPKVETTELPSVSQNPIGDGKRPIGDNNRRPIPEEDSDPNFSVHFAPKRSNHNITILDLDCTLDPKKFIDDWKSNIMIALIINKEIIRSETNSWNYVLASTRGNVRAFLETFDFTVKNEIWRDSTANIPSFIKKIVDQIYKQFIRQTYEAFKSERTTITITDALNHLEKIAICNMCYFKNYCREFSKYFYICPKIYWKDLTEKFIRKLPERFNHDVLEMFDQAIKKHNKSTDPRINVMVDTSLGLAITLTRDLLADKCKESHLVKSSRSTIAKNPRICCDKYKSRIPS</sequence>
<evidence type="ECO:0000313" key="4">
    <source>
        <dbReference type="Proteomes" id="UP001604336"/>
    </source>
</evidence>
<proteinExistence type="predicted"/>
<feature type="compositionally biased region" description="Basic and acidic residues" evidence="2">
    <location>
        <begin position="26"/>
        <end position="40"/>
    </location>
</feature>